<evidence type="ECO:0000313" key="1">
    <source>
        <dbReference type="EMBL" id="RMZ21049.1"/>
    </source>
</evidence>
<gene>
    <name evidence="1" type="ORF">D0859_14943</name>
</gene>
<sequence>MANLQSIEGNDRISDGCPVFCTAEIPADTLTQFFEEALGALELADEGCDYIGVLVNDTEPSHLTACTRPPVTAPVSYPFAGWSVSEVWDFARTKLGTGEIRNEALAILDKRTLLDQTSLLVTQHQKRDGSSELLTVRADFASSLVCLQVVNLGIGGEEHFQTSSPDGVIRHRLG</sequence>
<proteinExistence type="predicted"/>
<organism evidence="1 2">
    <name type="scientific">Hortaea werneckii</name>
    <name type="common">Black yeast</name>
    <name type="synonym">Cladosporium werneckii</name>
    <dbReference type="NCBI Taxonomy" id="91943"/>
    <lineage>
        <taxon>Eukaryota</taxon>
        <taxon>Fungi</taxon>
        <taxon>Dikarya</taxon>
        <taxon>Ascomycota</taxon>
        <taxon>Pezizomycotina</taxon>
        <taxon>Dothideomycetes</taxon>
        <taxon>Dothideomycetidae</taxon>
        <taxon>Mycosphaerellales</taxon>
        <taxon>Teratosphaeriaceae</taxon>
        <taxon>Hortaea</taxon>
    </lineage>
</organism>
<dbReference type="EMBL" id="QWIT01000714">
    <property type="protein sequence ID" value="RMZ21049.1"/>
    <property type="molecule type" value="Genomic_DNA"/>
</dbReference>
<dbReference type="AlphaFoldDB" id="A0A3M7I6F4"/>
<comment type="caution">
    <text evidence="1">The sequence shown here is derived from an EMBL/GenBank/DDBJ whole genome shotgun (WGS) entry which is preliminary data.</text>
</comment>
<dbReference type="OrthoDB" id="4483229at2759"/>
<dbReference type="Proteomes" id="UP000281677">
    <property type="component" value="Unassembled WGS sequence"/>
</dbReference>
<protein>
    <submittedName>
        <fullName evidence="1">Uncharacterized protein</fullName>
    </submittedName>
</protein>
<name>A0A3M7I6F4_HORWE</name>
<evidence type="ECO:0000313" key="2">
    <source>
        <dbReference type="Proteomes" id="UP000281677"/>
    </source>
</evidence>
<reference evidence="1 2" key="1">
    <citation type="journal article" date="2018" name="BMC Genomics">
        <title>Genomic evidence for intraspecific hybridization in a clonal and extremely halotolerant yeast.</title>
        <authorList>
            <person name="Gostincar C."/>
            <person name="Stajich J.E."/>
            <person name="Zupancic J."/>
            <person name="Zalar P."/>
            <person name="Gunde-Cimerman N."/>
        </authorList>
    </citation>
    <scope>NUCLEOTIDE SEQUENCE [LARGE SCALE GENOMIC DNA]</scope>
    <source>
        <strain evidence="1 2">EXF-120</strain>
    </source>
</reference>
<accession>A0A3M7I6F4</accession>